<comment type="caution">
    <text evidence="2">The sequence shown here is derived from an EMBL/GenBank/DDBJ whole genome shotgun (WGS) entry which is preliminary data.</text>
</comment>
<feature type="domain" description="PKD-like" evidence="1">
    <location>
        <begin position="747"/>
        <end position="819"/>
    </location>
</feature>
<sequence length="1106" mass="119944">MQNWDISDSINTTAIAVDNKGGVYITGEILSNKTNWDYVSIRYDAATGNKIWKSFYNGGGNSNDFATAIAVDNTGGVYVTGSNDQEFTGSDYVTVCYDAATGNKIWDSHYSKGGYFGEAFIAVNNQGGVFITGTTYSNETGYDITTIRYDAATGEQKWVKTYNGGSNYPDWARDIAVDHMGSVYVTGLSSDTYIDSKYITIRYDAATGDQKWTNFYNGEGNNPDEANAIAVDNVGGVYVTGTSQTGNNSYLFITIYYEGATGIQKWITSYSGKDSGLDEAGGIVTDNQGSVIITGRDYTKNTGPDIVIVSYNATTGGKEWEQRFNSFGSQSDTGIAVTIDAAGNSYVTGTSYNDNSYKANIVTIKYSPTGEELWIKVYEKNRDNHVSGIAVDNQGGVYVTGRSETDYITIRYDAYTGKQSWSRRYNGQSNGWDQAVDIAVDSAGGIYVTGSSQTGDNTSDYVTIRYDATTGKQIWATPYKGKSISNNGATAIAVDNQGGVYVTGQSDGDYATVRYEATTGKMNWERRYNGEANGYDEAIDIILDNLGSVYVTGNSSGIGTFSDYVTIRYMATTGEQKWDSRFDAGRNGYDYVAAIAVDSTDGVYVTGRSQSIGGEDVEYAYDYATVGYKASTGDEMWRNRYDNNGSNDFSTSVVVDNQDGVYVTGHSEHSEEGSGGGVFKTIKYNSINGAQIWDIQTARGVLYDTGRDIALDSEGSVIVTGYSFSLGTGNDFLTVKYRQNQCPALADAAIQGNSTAAIKTNSSIYSLSDSSATSFTWRITNGSGADYTSFSGQGTNTIKVNWPSEPDMYKMHVTYGGEAGCPTRDTTLYVHVFDPQAGFVTGGGWITSPVNSAYEFMQKGTKAYFGLMAKYKKGAENRLQGETQLLLENGSFYFRSISQLSRTLVISGNQAFYRGRGKVSYRDDQGKLVTDPRKFMFLISATDGQLNKAKEADKLRILVWEIQQDGTRGAVVYDNQIGCSTNLGENAEACQTIGGGNIVIHRNGVKSVSSQSALAAAEPERGGLQAYPTAFSKRTTLSFTSGEDAEYTLELYDLKGALIKRIAAGSIQSGQRYEHELQADGLDKGMYLVRLTSGSTAQTVKLVVQQ</sequence>
<keyword evidence="3" id="KW-1185">Reference proteome</keyword>
<evidence type="ECO:0000313" key="3">
    <source>
        <dbReference type="Proteomes" id="UP001597374"/>
    </source>
</evidence>
<dbReference type="InterPro" id="IPR045829">
    <property type="entry name" value="PKD_6"/>
</dbReference>
<gene>
    <name evidence="2" type="ORF">ACFSKP_12860</name>
</gene>
<name>A0ABW5CZD9_9BACT</name>
<proteinExistence type="predicted"/>
<evidence type="ECO:0000313" key="2">
    <source>
        <dbReference type="EMBL" id="MFD2247153.1"/>
    </source>
</evidence>
<dbReference type="SUPFAM" id="SSF50998">
    <property type="entry name" value="Quinoprotein alcohol dehydrogenase-like"/>
    <property type="match status" value="2"/>
</dbReference>
<dbReference type="NCBIfam" id="TIGR04183">
    <property type="entry name" value="Por_Secre_tail"/>
    <property type="match status" value="1"/>
</dbReference>
<dbReference type="InterPro" id="IPR011047">
    <property type="entry name" value="Quinoprotein_ADH-like_sf"/>
</dbReference>
<dbReference type="RefSeq" id="WP_250430089.1">
    <property type="nucleotide sequence ID" value="NZ_JALPRR010000003.1"/>
</dbReference>
<dbReference type="Pfam" id="PF19408">
    <property type="entry name" value="PKD_6"/>
    <property type="match status" value="1"/>
</dbReference>
<evidence type="ECO:0000259" key="1">
    <source>
        <dbReference type="Pfam" id="PF19408"/>
    </source>
</evidence>
<dbReference type="PANTHER" id="PTHR42754:SF1">
    <property type="entry name" value="LIPOPROTEIN"/>
    <property type="match status" value="1"/>
</dbReference>
<dbReference type="Proteomes" id="UP001597374">
    <property type="component" value="Unassembled WGS sequence"/>
</dbReference>
<dbReference type="EMBL" id="JBHUIM010000002">
    <property type="protein sequence ID" value="MFD2247153.1"/>
    <property type="molecule type" value="Genomic_DNA"/>
</dbReference>
<protein>
    <submittedName>
        <fullName evidence="2">T9SS type A sorting domain-containing protein</fullName>
    </submittedName>
</protein>
<dbReference type="PANTHER" id="PTHR42754">
    <property type="entry name" value="ENDOGLUCANASE"/>
    <property type="match status" value="1"/>
</dbReference>
<dbReference type="InterPro" id="IPR026444">
    <property type="entry name" value="Secre_tail"/>
</dbReference>
<reference evidence="3" key="1">
    <citation type="journal article" date="2019" name="Int. J. Syst. Evol. Microbiol.">
        <title>The Global Catalogue of Microorganisms (GCM) 10K type strain sequencing project: providing services to taxonomists for standard genome sequencing and annotation.</title>
        <authorList>
            <consortium name="The Broad Institute Genomics Platform"/>
            <consortium name="The Broad Institute Genome Sequencing Center for Infectious Disease"/>
            <person name="Wu L."/>
            <person name="Ma J."/>
        </authorList>
    </citation>
    <scope>NUCLEOTIDE SEQUENCE [LARGE SCALE GENOMIC DNA]</scope>
    <source>
        <strain evidence="3">CGMCC 4.1782</strain>
    </source>
</reference>
<dbReference type="InterPro" id="IPR015943">
    <property type="entry name" value="WD40/YVTN_repeat-like_dom_sf"/>
</dbReference>
<accession>A0ABW5CZD9</accession>
<organism evidence="2 3">
    <name type="scientific">Pontibacter ruber</name>
    <dbReference type="NCBI Taxonomy" id="1343895"/>
    <lineage>
        <taxon>Bacteria</taxon>
        <taxon>Pseudomonadati</taxon>
        <taxon>Bacteroidota</taxon>
        <taxon>Cytophagia</taxon>
        <taxon>Cytophagales</taxon>
        <taxon>Hymenobacteraceae</taxon>
        <taxon>Pontibacter</taxon>
    </lineage>
</organism>
<dbReference type="Gene3D" id="2.130.10.10">
    <property type="entry name" value="YVTN repeat-like/Quinoprotein amine dehydrogenase"/>
    <property type="match status" value="3"/>
</dbReference>